<proteinExistence type="predicted"/>
<dbReference type="InterPro" id="IPR028236">
    <property type="entry name" value="CPLANE1"/>
</dbReference>
<dbReference type="GO" id="GO:0035869">
    <property type="term" value="C:ciliary transition zone"/>
    <property type="evidence" value="ECO:0007669"/>
    <property type="project" value="TreeGrafter"/>
</dbReference>
<evidence type="ECO:0000313" key="3">
    <source>
        <dbReference type="Proteomes" id="UP000632886"/>
    </source>
</evidence>
<dbReference type="Proteomes" id="UP000632886">
    <property type="component" value="Unassembled WGS sequence"/>
</dbReference>
<dbReference type="PANTHER" id="PTHR14492:SF4">
    <property type="entry name" value="CILIOGENESIS AND PLANAR POLARITY EFFECTOR 1"/>
    <property type="match status" value="1"/>
</dbReference>
<gene>
    <name evidence="2" type="primary">Cplane1_1</name>
    <name evidence="2" type="ORF">CENBEN_R12603</name>
</gene>
<accession>A0A852M8N6</accession>
<feature type="non-terminal residue" evidence="2">
    <location>
        <position position="1"/>
    </location>
</feature>
<comment type="caution">
    <text evidence="2">The sequence shown here is derived from an EMBL/GenBank/DDBJ whole genome shotgun (WGS) entry which is preliminary data.</text>
</comment>
<sequence>VNVPLSPVESHSKETGIIPPSQAWHSSGLTKPLHLLTPSSDIQKRPKFIPVEKNSSYSNGFPLLKLESGYHIKPALLYPTEMLSPFAKPPQVPRVAWSSSDFVGNQQLSYTPRKSKSKEDMNMSGYNPEIPRQMNKEEKRWAEIMHKGPPKHLNVNQHEGHKEVSSQQQFSANLNIDKAQITQNLGGIPLLHLHLDPAPRLPVVRQPVTTTLIPVEPTAK</sequence>
<dbReference type="GO" id="GO:0060271">
    <property type="term" value="P:cilium assembly"/>
    <property type="evidence" value="ECO:0007669"/>
    <property type="project" value="TreeGrafter"/>
</dbReference>
<dbReference type="PANTHER" id="PTHR14492">
    <property type="entry name" value="JBTS17"/>
    <property type="match status" value="1"/>
</dbReference>
<reference evidence="2 3" key="1">
    <citation type="submission" date="2020-02" db="EMBL/GenBank/DDBJ databases">
        <title>Bird 10,000 Genomes (B10K) Project - Family phase.</title>
        <authorList>
            <person name="Zhang G."/>
        </authorList>
    </citation>
    <scope>NUCLEOTIDE SEQUENCE [LARGE SCALE GENOMIC DNA]</scope>
    <source>
        <strain evidence="2">B10K-DU-017-21</strain>
    </source>
</reference>
<dbReference type="AlphaFoldDB" id="A0A852M8N6"/>
<name>A0A852M8N6_9AVES</name>
<feature type="region of interest" description="Disordered" evidence="1">
    <location>
        <begin position="1"/>
        <end position="23"/>
    </location>
</feature>
<dbReference type="EMBL" id="WBNK01002020">
    <property type="protein sequence ID" value="NXX98298.1"/>
    <property type="molecule type" value="Genomic_DNA"/>
</dbReference>
<evidence type="ECO:0000256" key="1">
    <source>
        <dbReference type="SAM" id="MobiDB-lite"/>
    </source>
</evidence>
<organism evidence="2 3">
    <name type="scientific">Centropus bengalensis</name>
    <name type="common">lesser coucal</name>
    <dbReference type="NCBI Taxonomy" id="1463675"/>
    <lineage>
        <taxon>Eukaryota</taxon>
        <taxon>Metazoa</taxon>
        <taxon>Chordata</taxon>
        <taxon>Craniata</taxon>
        <taxon>Vertebrata</taxon>
        <taxon>Euteleostomi</taxon>
        <taxon>Archelosauria</taxon>
        <taxon>Archosauria</taxon>
        <taxon>Dinosauria</taxon>
        <taxon>Saurischia</taxon>
        <taxon>Theropoda</taxon>
        <taxon>Coelurosauria</taxon>
        <taxon>Aves</taxon>
        <taxon>Neognathae</taxon>
        <taxon>Neoaves</taxon>
        <taxon>Otidimorphae</taxon>
        <taxon>Cuculiformes</taxon>
        <taxon>Centropidae</taxon>
        <taxon>Centropus</taxon>
    </lineage>
</organism>
<protein>
    <submittedName>
        <fullName evidence="2">CPLN1 protein</fullName>
    </submittedName>
</protein>
<evidence type="ECO:0000313" key="2">
    <source>
        <dbReference type="EMBL" id="NXX98298.1"/>
    </source>
</evidence>
<feature type="non-terminal residue" evidence="2">
    <location>
        <position position="220"/>
    </location>
</feature>
<keyword evidence="3" id="KW-1185">Reference proteome</keyword>
<feature type="region of interest" description="Disordered" evidence="1">
    <location>
        <begin position="110"/>
        <end position="130"/>
    </location>
</feature>